<dbReference type="EMBL" id="CACTIH010003618">
    <property type="protein sequence ID" value="CAA2978382.1"/>
    <property type="molecule type" value="Genomic_DNA"/>
</dbReference>
<reference evidence="1 2" key="1">
    <citation type="submission" date="2019-12" db="EMBL/GenBank/DDBJ databases">
        <authorList>
            <person name="Alioto T."/>
            <person name="Alioto T."/>
            <person name="Gomez Garrido J."/>
        </authorList>
    </citation>
    <scope>NUCLEOTIDE SEQUENCE [LARGE SCALE GENOMIC DNA]</scope>
</reference>
<name>A0A8S0RGC9_OLEEU</name>
<accession>A0A8S0RGC9</accession>
<sequence>MICPLLRAWAFIESANLSSIGIETIFLFTLNLILNSQFLVVQFSIFGTFYDSVSDRSLALARSGVVEFFLLSIFRPF</sequence>
<dbReference type="AlphaFoldDB" id="A0A8S0RGC9"/>
<proteinExistence type="predicted"/>
<organism evidence="1 2">
    <name type="scientific">Olea europaea subsp. europaea</name>
    <dbReference type="NCBI Taxonomy" id="158383"/>
    <lineage>
        <taxon>Eukaryota</taxon>
        <taxon>Viridiplantae</taxon>
        <taxon>Streptophyta</taxon>
        <taxon>Embryophyta</taxon>
        <taxon>Tracheophyta</taxon>
        <taxon>Spermatophyta</taxon>
        <taxon>Magnoliopsida</taxon>
        <taxon>eudicotyledons</taxon>
        <taxon>Gunneridae</taxon>
        <taxon>Pentapetalae</taxon>
        <taxon>asterids</taxon>
        <taxon>lamiids</taxon>
        <taxon>Lamiales</taxon>
        <taxon>Oleaceae</taxon>
        <taxon>Oleeae</taxon>
        <taxon>Olea</taxon>
    </lineage>
</organism>
<evidence type="ECO:0000313" key="1">
    <source>
        <dbReference type="EMBL" id="CAA2978382.1"/>
    </source>
</evidence>
<protein>
    <submittedName>
        <fullName evidence="1">Uncharacterized protein</fullName>
    </submittedName>
</protein>
<comment type="caution">
    <text evidence="1">The sequence shown here is derived from an EMBL/GenBank/DDBJ whole genome shotgun (WGS) entry which is preliminary data.</text>
</comment>
<dbReference type="Proteomes" id="UP000594638">
    <property type="component" value="Unassembled WGS sequence"/>
</dbReference>
<dbReference type="Gramene" id="OE9A110159T1">
    <property type="protein sequence ID" value="OE9A110159C1"/>
    <property type="gene ID" value="OE9A110159"/>
</dbReference>
<gene>
    <name evidence="1" type="ORF">OLEA9_A110159</name>
</gene>
<keyword evidence="2" id="KW-1185">Reference proteome</keyword>
<evidence type="ECO:0000313" key="2">
    <source>
        <dbReference type="Proteomes" id="UP000594638"/>
    </source>
</evidence>